<evidence type="ECO:0000313" key="1">
    <source>
        <dbReference type="EMBL" id="WVY91620.1"/>
    </source>
</evidence>
<organism evidence="1 2">
    <name type="scientific">Vigna mungo</name>
    <name type="common">Black gram</name>
    <name type="synonym">Phaseolus mungo</name>
    <dbReference type="NCBI Taxonomy" id="3915"/>
    <lineage>
        <taxon>Eukaryota</taxon>
        <taxon>Viridiplantae</taxon>
        <taxon>Streptophyta</taxon>
        <taxon>Embryophyta</taxon>
        <taxon>Tracheophyta</taxon>
        <taxon>Spermatophyta</taxon>
        <taxon>Magnoliopsida</taxon>
        <taxon>eudicotyledons</taxon>
        <taxon>Gunneridae</taxon>
        <taxon>Pentapetalae</taxon>
        <taxon>rosids</taxon>
        <taxon>fabids</taxon>
        <taxon>Fabales</taxon>
        <taxon>Fabaceae</taxon>
        <taxon>Papilionoideae</taxon>
        <taxon>50 kb inversion clade</taxon>
        <taxon>NPAAA clade</taxon>
        <taxon>indigoferoid/millettioid clade</taxon>
        <taxon>Phaseoleae</taxon>
        <taxon>Vigna</taxon>
    </lineage>
</organism>
<evidence type="ECO:0000313" key="2">
    <source>
        <dbReference type="Proteomes" id="UP001374535"/>
    </source>
</evidence>
<protein>
    <submittedName>
        <fullName evidence="1">Uncharacterized protein</fullName>
    </submittedName>
</protein>
<gene>
    <name evidence="1" type="ORF">V8G54_037134</name>
</gene>
<dbReference type="Gene3D" id="3.80.10.10">
    <property type="entry name" value="Ribonuclease Inhibitor"/>
    <property type="match status" value="1"/>
</dbReference>
<reference evidence="1 2" key="1">
    <citation type="journal article" date="2023" name="Life. Sci Alliance">
        <title>Evolutionary insights into 3D genome organization and epigenetic landscape of Vigna mungo.</title>
        <authorList>
            <person name="Junaid A."/>
            <person name="Singh B."/>
            <person name="Bhatia S."/>
        </authorList>
    </citation>
    <scope>NUCLEOTIDE SEQUENCE [LARGE SCALE GENOMIC DNA]</scope>
    <source>
        <strain evidence="1">Urdbean</strain>
    </source>
</reference>
<dbReference type="PANTHER" id="PTHR36385:SF1">
    <property type="entry name" value="OS07G0562900 PROTEIN"/>
    <property type="match status" value="1"/>
</dbReference>
<dbReference type="AlphaFoldDB" id="A0AAQ3MIS9"/>
<proteinExistence type="predicted"/>
<dbReference type="Proteomes" id="UP001374535">
    <property type="component" value="Chromosome 11"/>
</dbReference>
<dbReference type="EMBL" id="CP144690">
    <property type="protein sequence ID" value="WVY91620.1"/>
    <property type="molecule type" value="Genomic_DNA"/>
</dbReference>
<sequence>MEVVGRRGEEQGFTVRRREELQETLLEFQQEFKDYSTNNFSFDILPDAGTCLSSIVFLSLSKNNLSGSIPQFLKLKQKGRPMKRSKNVRKMKAIAKAVSANEKSIEK</sequence>
<keyword evidence="2" id="KW-1185">Reference proteome</keyword>
<name>A0AAQ3MIS9_VIGMU</name>
<accession>A0AAQ3MIS9</accession>
<feature type="non-terminal residue" evidence="1">
    <location>
        <position position="1"/>
    </location>
</feature>
<dbReference type="InterPro" id="IPR032675">
    <property type="entry name" value="LRR_dom_sf"/>
</dbReference>
<dbReference type="PANTHER" id="PTHR36385">
    <property type="entry name" value="OS07G0562900 PROTEIN"/>
    <property type="match status" value="1"/>
</dbReference>